<keyword evidence="5" id="KW-0560">Oxidoreductase</keyword>
<dbReference type="PROSITE" id="PS00862">
    <property type="entry name" value="OX2_COVAL_FAD"/>
    <property type="match status" value="1"/>
</dbReference>
<dbReference type="InterPro" id="IPR016167">
    <property type="entry name" value="FAD-bd_PCMH_sub1"/>
</dbReference>
<evidence type="ECO:0000259" key="6">
    <source>
        <dbReference type="PROSITE" id="PS51387"/>
    </source>
</evidence>
<evidence type="ECO:0000313" key="7">
    <source>
        <dbReference type="EMBL" id="MDV6263938.1"/>
    </source>
</evidence>
<dbReference type="Proteomes" id="UP001185755">
    <property type="component" value="Unassembled WGS sequence"/>
</dbReference>
<evidence type="ECO:0000256" key="1">
    <source>
        <dbReference type="ARBA" id="ARBA00001974"/>
    </source>
</evidence>
<dbReference type="InterPro" id="IPR016164">
    <property type="entry name" value="FAD-linked_Oxase-like_C"/>
</dbReference>
<dbReference type="Gene3D" id="3.40.462.20">
    <property type="match status" value="1"/>
</dbReference>
<protein>
    <submittedName>
        <fullName evidence="7">FAD-binding oxidoreductase</fullName>
    </submittedName>
</protein>
<keyword evidence="4" id="KW-0274">FAD</keyword>
<dbReference type="PROSITE" id="PS51387">
    <property type="entry name" value="FAD_PCMH"/>
    <property type="match status" value="1"/>
</dbReference>
<dbReference type="Pfam" id="PF08031">
    <property type="entry name" value="BBE"/>
    <property type="match status" value="1"/>
</dbReference>
<sequence>MTDKNSSDAKVAEPVGVWVGQVHHDDQSNSYIISFARDGTISLRTDVTVGTGTWTADTPGRYTYELTETFTPASGHRGEIRALVKVAQDGDDHRGFGTAAIYTPDGALVHSTTAESKGHRVSHEAAVWHDIVGLGASICGDTLYPGDDGFEDAHSGWLLTVEHRPAAIVVAADAEDVATAVRFAADRKLPVAVESTGHGRSVTADGALLISTVRMRELSVDPEVRTARIGAGLRWADVLSATAQHGVAPLCGSSEQVGVMGYLTTGGLPMVCRTYGFAADHVRSIDLVTADGRTRTVTQDSDPDLFWAVRGGASNFGVVTAAELDLVPLQSVYGGKLCFPAEDPVHATYVLRSYLAWAREQPDEMSSSATLLRLPDTPKVPEELRGRSLIQVHLVHTGGRLDGERSIEVLRSLLPEEDTCGLIPYAQIADIHEDPKHPVRVHFRGALLSELDDAAVDALVSLIDPAQDVFPGVELRHMGGALHRAPGRAHAVGDRDAEFLLYLRVPVPAGDEDVVSLAADKMLERVKPWDTGSTLPGFLFDHDSDPKSVRRAYSAPDYRRLTRIKAKYDPQNLFRINHNIPPVEDGAGRR</sequence>
<dbReference type="PANTHER" id="PTHR42973">
    <property type="entry name" value="BINDING OXIDOREDUCTASE, PUTATIVE (AFU_ORTHOLOGUE AFUA_1G17690)-RELATED"/>
    <property type="match status" value="1"/>
</dbReference>
<comment type="cofactor">
    <cofactor evidence="1">
        <name>FAD</name>
        <dbReference type="ChEBI" id="CHEBI:57692"/>
    </cofactor>
</comment>
<dbReference type="InterPro" id="IPR036318">
    <property type="entry name" value="FAD-bd_PCMH-like_sf"/>
</dbReference>
<gene>
    <name evidence="7" type="ORF">R3P96_21575</name>
</gene>
<comment type="caution">
    <text evidence="7">The sequence shown here is derived from an EMBL/GenBank/DDBJ whole genome shotgun (WGS) entry which is preliminary data.</text>
</comment>
<evidence type="ECO:0000313" key="8">
    <source>
        <dbReference type="Proteomes" id="UP001185755"/>
    </source>
</evidence>
<comment type="similarity">
    <text evidence="2">Belongs to the oxygen-dependent FAD-linked oxidoreductase family.</text>
</comment>
<dbReference type="RefSeq" id="WP_317566059.1">
    <property type="nucleotide sequence ID" value="NZ_JAWLJX010000009.1"/>
</dbReference>
<feature type="domain" description="FAD-binding PCMH-type" evidence="6">
    <location>
        <begin position="161"/>
        <end position="329"/>
    </location>
</feature>
<dbReference type="Gene3D" id="3.30.465.10">
    <property type="match status" value="1"/>
</dbReference>
<dbReference type="InterPro" id="IPR016169">
    <property type="entry name" value="FAD-bd_PCMH_sub2"/>
</dbReference>
<keyword evidence="3" id="KW-0285">Flavoprotein</keyword>
<accession>A0ABU4BI80</accession>
<dbReference type="Pfam" id="PF01565">
    <property type="entry name" value="FAD_binding_4"/>
    <property type="match status" value="1"/>
</dbReference>
<evidence type="ECO:0000256" key="5">
    <source>
        <dbReference type="ARBA" id="ARBA00023002"/>
    </source>
</evidence>
<dbReference type="EMBL" id="JAWLJX010000009">
    <property type="protein sequence ID" value="MDV6263938.1"/>
    <property type="molecule type" value="Genomic_DNA"/>
</dbReference>
<dbReference type="InterPro" id="IPR006094">
    <property type="entry name" value="Oxid_FAD_bind_N"/>
</dbReference>
<reference evidence="7 8" key="1">
    <citation type="submission" date="2023-10" db="EMBL/GenBank/DDBJ databases">
        <title>Development of a sustainable strategy for remediation of hydrocarbon-contaminated territories based on the waste exchange concept.</title>
        <authorList>
            <person name="Krivoruchko A."/>
        </authorList>
    </citation>
    <scope>NUCLEOTIDE SEQUENCE [LARGE SCALE GENOMIC DNA]</scope>
    <source>
        <strain evidence="7 8">IEGM 1323</strain>
    </source>
</reference>
<dbReference type="InterPro" id="IPR016166">
    <property type="entry name" value="FAD-bd_PCMH"/>
</dbReference>
<evidence type="ECO:0000256" key="2">
    <source>
        <dbReference type="ARBA" id="ARBA00005466"/>
    </source>
</evidence>
<dbReference type="PANTHER" id="PTHR42973:SF39">
    <property type="entry name" value="FAD-BINDING PCMH-TYPE DOMAIN-CONTAINING PROTEIN"/>
    <property type="match status" value="1"/>
</dbReference>
<keyword evidence="8" id="KW-1185">Reference proteome</keyword>
<dbReference type="SUPFAM" id="SSF55103">
    <property type="entry name" value="FAD-linked oxidases, C-terminal domain"/>
    <property type="match status" value="1"/>
</dbReference>
<dbReference type="InterPro" id="IPR050416">
    <property type="entry name" value="FAD-linked_Oxidoreductase"/>
</dbReference>
<evidence type="ECO:0000256" key="3">
    <source>
        <dbReference type="ARBA" id="ARBA00022630"/>
    </source>
</evidence>
<dbReference type="InterPro" id="IPR012951">
    <property type="entry name" value="BBE"/>
</dbReference>
<dbReference type="InterPro" id="IPR006093">
    <property type="entry name" value="Oxy_OxRdtase_FAD_BS"/>
</dbReference>
<name>A0ABU4BI80_9NOCA</name>
<dbReference type="SUPFAM" id="SSF56176">
    <property type="entry name" value="FAD-binding/transporter-associated domain-like"/>
    <property type="match status" value="1"/>
</dbReference>
<evidence type="ECO:0000256" key="4">
    <source>
        <dbReference type="ARBA" id="ARBA00022827"/>
    </source>
</evidence>
<dbReference type="Gene3D" id="3.30.43.10">
    <property type="entry name" value="Uridine Diphospho-n-acetylenolpyruvylglucosamine Reductase, domain 2"/>
    <property type="match status" value="1"/>
</dbReference>
<proteinExistence type="inferred from homology"/>
<organism evidence="7 8">
    <name type="scientific">Rhodococcoides yunnanense</name>
    <dbReference type="NCBI Taxonomy" id="278209"/>
    <lineage>
        <taxon>Bacteria</taxon>
        <taxon>Bacillati</taxon>
        <taxon>Actinomycetota</taxon>
        <taxon>Actinomycetes</taxon>
        <taxon>Mycobacteriales</taxon>
        <taxon>Nocardiaceae</taxon>
        <taxon>Rhodococcoides</taxon>
    </lineage>
</organism>